<protein>
    <submittedName>
        <fullName evidence="1">Uncharacterized protein</fullName>
    </submittedName>
</protein>
<geneLocation type="mitochondrion" evidence="1"/>
<sequence length="99" mass="11560">MTFVDDYSRVTWVFFLQSRSPSIFMTFHITRRFKLNCLVLSVFFALIMPKPVSSILYVPFFSLSMYFMFPRKKAAEIALVSLFGPTTLSCSWKRLSALH</sequence>
<keyword evidence="1" id="KW-0496">Mitochondrion</keyword>
<name>A0A1Y0AZ77_9LAMI</name>
<dbReference type="AlphaFoldDB" id="A0A1Y0AZ77"/>
<reference evidence="1" key="1">
    <citation type="submission" date="2017-03" db="EMBL/GenBank/DDBJ databases">
        <title>The mitochondrial genome of the carnivorous plant Utricularia reniformis (Lentibulariaceae): structure, comparative analysis and evolutionary landmarks.</title>
        <authorList>
            <person name="Silva S.R."/>
            <person name="Alvarenga D.O."/>
            <person name="Michael T.P."/>
            <person name="Miranda V.F.O."/>
            <person name="Varani A.M."/>
        </authorList>
    </citation>
    <scope>NUCLEOTIDE SEQUENCE</scope>
</reference>
<gene>
    <name evidence="1" type="ORF">AEK19_MT2295</name>
</gene>
<accession>A0A1Y0AZ77</accession>
<evidence type="ECO:0000313" key="1">
    <source>
        <dbReference type="EMBL" id="ART30443.1"/>
    </source>
</evidence>
<dbReference type="EMBL" id="KY774314">
    <property type="protein sequence ID" value="ART30443.1"/>
    <property type="molecule type" value="Genomic_DNA"/>
</dbReference>
<organism evidence="1">
    <name type="scientific">Utricularia reniformis</name>
    <dbReference type="NCBI Taxonomy" id="192314"/>
    <lineage>
        <taxon>Eukaryota</taxon>
        <taxon>Viridiplantae</taxon>
        <taxon>Streptophyta</taxon>
        <taxon>Embryophyta</taxon>
        <taxon>Tracheophyta</taxon>
        <taxon>Spermatophyta</taxon>
        <taxon>Magnoliopsida</taxon>
        <taxon>eudicotyledons</taxon>
        <taxon>Gunneridae</taxon>
        <taxon>Pentapetalae</taxon>
        <taxon>asterids</taxon>
        <taxon>lamiids</taxon>
        <taxon>Lamiales</taxon>
        <taxon>Lentibulariaceae</taxon>
        <taxon>Utricularia</taxon>
    </lineage>
</organism>
<proteinExistence type="predicted"/>